<dbReference type="SUPFAM" id="SSF81301">
    <property type="entry name" value="Nucleotidyltransferase"/>
    <property type="match status" value="1"/>
</dbReference>
<gene>
    <name evidence="2" type="ORF">FB459_0963</name>
</gene>
<reference evidence="2 3" key="1">
    <citation type="submission" date="2019-06" db="EMBL/GenBank/DDBJ databases">
        <title>Sequencing the genomes of 1000 actinobacteria strains.</title>
        <authorList>
            <person name="Klenk H.-P."/>
        </authorList>
    </citation>
    <scope>NUCLEOTIDE SEQUENCE [LARGE SCALE GENOMIC DNA]</scope>
    <source>
        <strain evidence="2 3">DSM 19828</strain>
    </source>
</reference>
<proteinExistence type="predicted"/>
<dbReference type="PANTHER" id="PTHR41773">
    <property type="entry name" value="GTP PYROPHOSPHATASE-RELATED"/>
    <property type="match status" value="1"/>
</dbReference>
<name>A0A542EE17_9MICO</name>
<dbReference type="CDD" id="cd05399">
    <property type="entry name" value="NT_Rel-Spo_like"/>
    <property type="match status" value="1"/>
</dbReference>
<dbReference type="Proteomes" id="UP000320806">
    <property type="component" value="Unassembled WGS sequence"/>
</dbReference>
<dbReference type="GO" id="GO:0016740">
    <property type="term" value="F:transferase activity"/>
    <property type="evidence" value="ECO:0007669"/>
    <property type="project" value="UniProtKB-KW"/>
</dbReference>
<protein>
    <submittedName>
        <fullName evidence="2">PpGpp synthetase/RelA/SpoT-type nucleotidyltransferase</fullName>
    </submittedName>
</protein>
<keyword evidence="3" id="KW-1185">Reference proteome</keyword>
<evidence type="ECO:0000259" key="1">
    <source>
        <dbReference type="SMART" id="SM00954"/>
    </source>
</evidence>
<dbReference type="GO" id="GO:0015969">
    <property type="term" value="P:guanosine tetraphosphate metabolic process"/>
    <property type="evidence" value="ECO:0007669"/>
    <property type="project" value="InterPro"/>
</dbReference>
<dbReference type="SMART" id="SM00954">
    <property type="entry name" value="RelA_SpoT"/>
    <property type="match status" value="1"/>
</dbReference>
<feature type="domain" description="RelA/SpoT" evidence="1">
    <location>
        <begin position="57"/>
        <end position="185"/>
    </location>
</feature>
<dbReference type="Gene3D" id="1.10.287.860">
    <property type="entry name" value="Nucleotidyltransferase"/>
    <property type="match status" value="1"/>
</dbReference>
<dbReference type="AlphaFoldDB" id="A0A542EE17"/>
<evidence type="ECO:0000313" key="2">
    <source>
        <dbReference type="EMBL" id="TQJ13540.1"/>
    </source>
</evidence>
<comment type="caution">
    <text evidence="2">The sequence shown here is derived from an EMBL/GenBank/DDBJ whole genome shotgun (WGS) entry which is preliminary data.</text>
</comment>
<dbReference type="Gene3D" id="3.30.460.10">
    <property type="entry name" value="Beta Polymerase, domain 2"/>
    <property type="match status" value="1"/>
</dbReference>
<dbReference type="Pfam" id="PF04607">
    <property type="entry name" value="RelA_SpoT"/>
    <property type="match status" value="1"/>
</dbReference>
<keyword evidence="2" id="KW-0808">Transferase</keyword>
<dbReference type="RefSeq" id="WP_141927621.1">
    <property type="nucleotide sequence ID" value="NZ_BAABCI010000030.1"/>
</dbReference>
<dbReference type="InterPro" id="IPR043519">
    <property type="entry name" value="NT_sf"/>
</dbReference>
<sequence>MPSSRGSRPLPHQEVVRRATQQYASLHPKLRVAAEEAVDLVVGILDDAGLNYLTVTGRAKSVESFADKAGRLRDGTPVYPDPMSDIGDVIGLRVITYVRSDVAAVAQLLATEAVVLDDRDMGSETASEGRWGYASRHLQIQLSAEDRKAHPKIGDRHVQVQIRTVLQHAWAEFEHDIRYKGTVPDEYRSDFDRRFSLAAGLLELADLEFSAIRERLQRPVHAPSSGDPEVDPRIDPRELAAFLAGQYADASWSRPEHYAWMSGLVLELGITSLTELADAIRSIDVADVDRRMGYRNPPGAVRRLDDVLLVAFGERYIDLHDNSHRVDRLKTRLAKMKSAG</sequence>
<dbReference type="InterPro" id="IPR007685">
    <property type="entry name" value="RelA_SpoT"/>
</dbReference>
<evidence type="ECO:0000313" key="3">
    <source>
        <dbReference type="Proteomes" id="UP000320806"/>
    </source>
</evidence>
<accession>A0A542EE17</accession>
<dbReference type="PANTHER" id="PTHR41773:SF1">
    <property type="entry name" value="RELA_SPOT DOMAIN-CONTAINING PROTEIN"/>
    <property type="match status" value="1"/>
</dbReference>
<dbReference type="OrthoDB" id="9801824at2"/>
<dbReference type="EMBL" id="VFMO01000001">
    <property type="protein sequence ID" value="TQJ13540.1"/>
    <property type="molecule type" value="Genomic_DNA"/>
</dbReference>
<organism evidence="2 3">
    <name type="scientific">Yimella lutea</name>
    <dbReference type="NCBI Taxonomy" id="587872"/>
    <lineage>
        <taxon>Bacteria</taxon>
        <taxon>Bacillati</taxon>
        <taxon>Actinomycetota</taxon>
        <taxon>Actinomycetes</taxon>
        <taxon>Micrococcales</taxon>
        <taxon>Dermacoccaceae</taxon>
        <taxon>Yimella</taxon>
    </lineage>
</organism>